<dbReference type="OrthoDB" id="228943at2"/>
<dbReference type="PANTHER" id="PTHR35889">
    <property type="entry name" value="CYCLOINULO-OLIGOSACCHARIDE FRUCTANOTRANSFERASE-RELATED"/>
    <property type="match status" value="1"/>
</dbReference>
<feature type="domain" description="DUF1553" evidence="3">
    <location>
        <begin position="559"/>
        <end position="781"/>
    </location>
</feature>
<protein>
    <recommendedName>
        <fullName evidence="6">Bacterial Ig-like domain (Group 2)</fullName>
    </recommendedName>
</protein>
<evidence type="ECO:0000313" key="4">
    <source>
        <dbReference type="EMBL" id="TWT43543.1"/>
    </source>
</evidence>
<dbReference type="EMBL" id="SIHI01000031">
    <property type="protein sequence ID" value="TWT43543.1"/>
    <property type="molecule type" value="Genomic_DNA"/>
</dbReference>
<reference evidence="4 5" key="1">
    <citation type="submission" date="2019-02" db="EMBL/GenBank/DDBJ databases">
        <title>Deep-cultivation of Planctomycetes and their phenomic and genomic characterization uncovers novel biology.</title>
        <authorList>
            <person name="Wiegand S."/>
            <person name="Jogler M."/>
            <person name="Boedeker C."/>
            <person name="Pinto D."/>
            <person name="Vollmers J."/>
            <person name="Rivas-Marin E."/>
            <person name="Kohn T."/>
            <person name="Peeters S.H."/>
            <person name="Heuer A."/>
            <person name="Rast P."/>
            <person name="Oberbeckmann S."/>
            <person name="Bunk B."/>
            <person name="Jeske O."/>
            <person name="Meyerdierks A."/>
            <person name="Storesund J.E."/>
            <person name="Kallscheuer N."/>
            <person name="Luecker S."/>
            <person name="Lage O.M."/>
            <person name="Pohl T."/>
            <person name="Merkel B.J."/>
            <person name="Hornburger P."/>
            <person name="Mueller R.-W."/>
            <person name="Bruemmer F."/>
            <person name="Labrenz M."/>
            <person name="Spormann A.M."/>
            <person name="Op Den Camp H."/>
            <person name="Overmann J."/>
            <person name="Amann R."/>
            <person name="Jetten M.S.M."/>
            <person name="Mascher T."/>
            <person name="Medema M.H."/>
            <person name="Devos D.P."/>
            <person name="Kaster A.-K."/>
            <person name="Ovreas L."/>
            <person name="Rohde M."/>
            <person name="Galperin M.Y."/>
            <person name="Jogler C."/>
        </authorList>
    </citation>
    <scope>NUCLEOTIDE SEQUENCE [LARGE SCALE GENOMIC DNA]</scope>
    <source>
        <strain evidence="4 5">KOR42</strain>
    </source>
</reference>
<dbReference type="Pfam" id="PF07583">
    <property type="entry name" value="PSCyt2"/>
    <property type="match status" value="1"/>
</dbReference>
<dbReference type="InterPro" id="IPR022655">
    <property type="entry name" value="DUF1553"/>
</dbReference>
<name>A0A5C5W003_9PLAN</name>
<organism evidence="4 5">
    <name type="scientific">Thalassoglobus neptunius</name>
    <dbReference type="NCBI Taxonomy" id="1938619"/>
    <lineage>
        <taxon>Bacteria</taxon>
        <taxon>Pseudomonadati</taxon>
        <taxon>Planctomycetota</taxon>
        <taxon>Planctomycetia</taxon>
        <taxon>Planctomycetales</taxon>
        <taxon>Planctomycetaceae</taxon>
        <taxon>Thalassoglobus</taxon>
    </lineage>
</organism>
<accession>A0A5C5W003</accession>
<evidence type="ECO:0000313" key="5">
    <source>
        <dbReference type="Proteomes" id="UP000317243"/>
    </source>
</evidence>
<comment type="caution">
    <text evidence="4">The sequence shown here is derived from an EMBL/GenBank/DDBJ whole genome shotgun (WGS) entry which is preliminary data.</text>
</comment>
<evidence type="ECO:0000259" key="2">
    <source>
        <dbReference type="Pfam" id="PF07583"/>
    </source>
</evidence>
<dbReference type="PANTHER" id="PTHR35889:SF3">
    <property type="entry name" value="F-BOX DOMAIN-CONTAINING PROTEIN"/>
    <property type="match status" value="1"/>
</dbReference>
<dbReference type="Gene3D" id="2.60.40.1080">
    <property type="match status" value="1"/>
</dbReference>
<keyword evidence="1" id="KW-0732">Signal</keyword>
<evidence type="ECO:0000259" key="3">
    <source>
        <dbReference type="Pfam" id="PF07587"/>
    </source>
</evidence>
<proteinExistence type="predicted"/>
<dbReference type="RefSeq" id="WP_146511784.1">
    <property type="nucleotide sequence ID" value="NZ_SIHI01000031.1"/>
</dbReference>
<gene>
    <name evidence="4" type="ORF">KOR42_44230</name>
</gene>
<sequence precursor="true">MKSSLLMVAVALTCQLIIPQSVYSFETSSQPILSVYPPAVKLTSKRASQSIVIVKSYPDGHSEDVSLSASISPQESEIVRLLDGIMTPIADGTTEVVVSHEGLIQSIQVEVQNADDSPALTFRNDVLPVLTRSGCNAGKCHGQASGKDGFQLSLYGYDPDGDYHRITREFAGRRINLASPKDCLLVNKAIGMVPHTGGQLFDEESREYRILTDWIQSGAKPDPAETPVPVGIEVYPEAAIFNEANSDQLLTVVAHFSDGSVRDVTDMTVFLSNNERSAVVTDRGLVTSTGPGTAFILARYDAFTSGTSLIVRPELDYHAPEFPANNYIDELALAHWKNLHLTPSEIASDEAFIRRLYIDLLGLLPSPEELHSFLKDDSPNKRERLVDELLERPEFLDIWVMKWAEVLQVRTANGLSQKGLQIYDQWLRERIQSGATISDVLADVLPASGGTFTTPQANYFQTETSPLLLAENVAQAFLGMRIQCAQCHNHPFDRWTMDDYYGFAAFFSQVGYKNASDPRELTIFNTGEGEMLHPVHSQPVEPMYLGGDVAALNADDDYRQALTSWLTNYDNNAFSRHIANLVWAHFFGLGIIEPYDDVRVSNPPSNPELLKELGERMAAYEFDIKPLIRDICTSRVYQLSSSETDENSWDDRHFSHSRIRRIRAEVLLDCINQVTGTTEEFPNLPPGSRAVQVADGRSFNYFLTTFGRSDRETPCSCEVSTSPTLSQALHLLNGEVTTGKIEEGQIVSELIQEHKDAMVVVDELYKRCLSRRPTERERSAIAVKLSTSQDISGDLEDLLWALFNSNEFIFNH</sequence>
<evidence type="ECO:0000256" key="1">
    <source>
        <dbReference type="SAM" id="SignalP"/>
    </source>
</evidence>
<evidence type="ECO:0008006" key="6">
    <source>
        <dbReference type="Google" id="ProtNLM"/>
    </source>
</evidence>
<feature type="chain" id="PRO_5022817164" description="Bacterial Ig-like domain (Group 2)" evidence="1">
    <location>
        <begin position="25"/>
        <end position="812"/>
    </location>
</feature>
<dbReference type="AlphaFoldDB" id="A0A5C5W003"/>
<feature type="signal peptide" evidence="1">
    <location>
        <begin position="1"/>
        <end position="24"/>
    </location>
</feature>
<dbReference type="Proteomes" id="UP000317243">
    <property type="component" value="Unassembled WGS sequence"/>
</dbReference>
<dbReference type="Pfam" id="PF07587">
    <property type="entry name" value="PSD1"/>
    <property type="match status" value="1"/>
</dbReference>
<dbReference type="InterPro" id="IPR011444">
    <property type="entry name" value="DUF1549"/>
</dbReference>
<feature type="domain" description="DUF1549" evidence="2">
    <location>
        <begin position="328"/>
        <end position="510"/>
    </location>
</feature>
<keyword evidence="5" id="KW-1185">Reference proteome</keyword>